<feature type="coiled-coil region" evidence="3">
    <location>
        <begin position="773"/>
        <end position="800"/>
    </location>
</feature>
<evidence type="ECO:0000256" key="1">
    <source>
        <dbReference type="ARBA" id="ARBA00006930"/>
    </source>
</evidence>
<feature type="domain" description="Rad50/SbcC-type AAA" evidence="5">
    <location>
        <begin position="423"/>
        <end position="647"/>
    </location>
</feature>
<accession>A0A1Y4MH02</accession>
<evidence type="ECO:0000313" key="7">
    <source>
        <dbReference type="Proteomes" id="UP000196386"/>
    </source>
</evidence>
<dbReference type="PANTHER" id="PTHR32114:SF2">
    <property type="entry name" value="ABC TRANSPORTER ABCH.3"/>
    <property type="match status" value="1"/>
</dbReference>
<dbReference type="Gene3D" id="3.40.50.300">
    <property type="entry name" value="P-loop containing nucleotide triphosphate hydrolases"/>
    <property type="match status" value="2"/>
</dbReference>
<keyword evidence="3" id="KW-0269">Exonuclease</keyword>
<proteinExistence type="inferred from homology"/>
<protein>
    <recommendedName>
        <fullName evidence="3">Nuclease SbcCD subunit D</fullName>
    </recommendedName>
</protein>
<dbReference type="Gene3D" id="3.60.21.10">
    <property type="match status" value="1"/>
</dbReference>
<feature type="coiled-coil region" evidence="3">
    <location>
        <begin position="999"/>
        <end position="1094"/>
    </location>
</feature>
<feature type="domain" description="Calcineurin-like phosphoesterase" evidence="4">
    <location>
        <begin position="1"/>
        <end position="231"/>
    </location>
</feature>
<keyword evidence="3" id="KW-0235">DNA replication</keyword>
<dbReference type="InterPro" id="IPR038729">
    <property type="entry name" value="Rad50/SbcC_AAA"/>
</dbReference>
<evidence type="ECO:0000259" key="5">
    <source>
        <dbReference type="Pfam" id="PF13476"/>
    </source>
</evidence>
<dbReference type="InterPro" id="IPR004843">
    <property type="entry name" value="Calcineurin-like_PHP"/>
</dbReference>
<dbReference type="NCBIfam" id="TIGR00619">
    <property type="entry name" value="sbcd"/>
    <property type="match status" value="1"/>
</dbReference>
<dbReference type="GO" id="GO:0008408">
    <property type="term" value="F:3'-5' exonuclease activity"/>
    <property type="evidence" value="ECO:0007669"/>
    <property type="project" value="InterPro"/>
</dbReference>
<dbReference type="SUPFAM" id="SSF56300">
    <property type="entry name" value="Metallo-dependent phosphatases"/>
    <property type="match status" value="1"/>
</dbReference>
<keyword evidence="3" id="KW-0175">Coiled coil</keyword>
<keyword evidence="3" id="KW-0540">Nuclease</keyword>
<dbReference type="Proteomes" id="UP000196386">
    <property type="component" value="Unassembled WGS sequence"/>
</dbReference>
<dbReference type="AlphaFoldDB" id="A0A1Y4MH02"/>
<dbReference type="EMBL" id="NFKP01000022">
    <property type="protein sequence ID" value="OUP68053.1"/>
    <property type="molecule type" value="Genomic_DNA"/>
</dbReference>
<keyword evidence="3" id="KW-0233">DNA recombination</keyword>
<dbReference type="InterPro" id="IPR029052">
    <property type="entry name" value="Metallo-depent_PP-like"/>
</dbReference>
<dbReference type="Pfam" id="PF00149">
    <property type="entry name" value="Metallophos"/>
    <property type="match status" value="1"/>
</dbReference>
<keyword evidence="3" id="KW-0255">Endonuclease</keyword>
<organism evidence="6 7">
    <name type="scientific">Anaerotruncus colihominis</name>
    <dbReference type="NCBI Taxonomy" id="169435"/>
    <lineage>
        <taxon>Bacteria</taxon>
        <taxon>Bacillati</taxon>
        <taxon>Bacillota</taxon>
        <taxon>Clostridia</taxon>
        <taxon>Eubacteriales</taxon>
        <taxon>Oscillospiraceae</taxon>
        <taxon>Anaerotruncus</taxon>
    </lineage>
</organism>
<sequence length="1269" mass="137796">MKILHTADIHLGDLTGPVRDGKNARRQDTIACMKYIAQRAATETPNITIIAGDLFNRSRVWADTALDDVNDAITEFIRPLCRSSEHVVLLFGTENHDNPRAFETVREITKDEKNLHIYTAPGIEKLTTSAGPIQILALPGFDKGRLRLFCPGADKEAENRNATALINDVLLGLSTELDKSIPSILVAHYTVAGSEADNGSTFLAGQDVVILPSTIDSTGVDLACFGHIHRPQKLPCNTPAYYCGSPNQLNFNDEGVEHGFWLHRIYTSPVGEPGTAVETKFDQTPERQHYTYRMGPEDVTAFTASGELPEAPEPLKDAIVRVRYNCTAEQEKALNKADLQKKLLAAGAFYVAEVLPEDVEDVAGESEVTEHEGPTEALERYLKKLEVTPEEAARLMELAAPLIKKADDGRDADKRTGNFAPISIEVKNYRSYTEAEFDFSDVHMAMVNGQNGVGKSSLFMDAIADCLYEQTRKEDIGGWVRDGTKSGAITFTFGMGAETYRVIRTRTKSGRGTLAIHRRNPETGEWLDESDTTMKLTQARIERVLGMDCNTFCSVALIRQDAYGLFLEASSDRRMEVLSALLGLDIYGRLEDLAKDGASEQRRKIAATRERLSVLEEQIAAKAELEAELGQYDDKISAAQKEAETLETAIAAAQRSEAMREELTKQAEAKEQEASATGADITDKGNRLAAVKAQLSNAETLAAAAPAAEEAAAAVEQARAVIEAAAPDEEKMRACIQSIADKEKTLITADRTIQSARQTIAEAEAIIAKGEDIRQAQGAIEALGTRRADAEARLRSFQQAHKAVLEAKAARDAQLAEVKAEISRREERIAYYAKRAALLEDSGCPAPENATCNFLKDAVAAKDSLETLREGLNGYRATAKTEYERLTAAFQQAKAAYTAIGDPAAELEEIAAEEAGHRQLAGLAPKLAAAETLVEELTKTIETEEARIRETTKAIEEANAALPQYREAHTRAEAARASLNAKKALADTLPQCRAASATADALRPQVSSLEADIEQLKQKQATATVEAAAIRSKIPAETGGSTLVALTARRRELTETVNALSANKGGTRTKLDAIAEAEEQAGEYRKDITAIARALNDYQTLVQAFGLDGIQYMIIRGVVPEIMHRANDILAAMTGGRMAVDIRTEKEQKSTQKIVNSLEVWINSITGGSRPYQSHSGGEKVKIALAVTLGLADVKARRAGVQLGMLFIDEPPFLDADGTEAYADALANMAARNPGMRILAISHDPTMKARFPQNIIVQGGENGSSVSME</sequence>
<name>A0A1Y4MH02_9FIRM</name>
<comment type="function">
    <text evidence="3">SbcCD cleaves DNA hairpin structures. These structures can inhibit DNA replication and are intermediates in certain DNA recombination reactions. The complex acts as a 3'-&gt;5' double strand exonuclease that can open hairpins. It also has a 5' single-strand endonuclease activity.</text>
</comment>
<comment type="caution">
    <text evidence="6">The sequence shown here is derived from an EMBL/GenBank/DDBJ whole genome shotgun (WGS) entry which is preliminary data.</text>
</comment>
<dbReference type="PANTHER" id="PTHR32114">
    <property type="entry name" value="ABC TRANSPORTER ABCH.3"/>
    <property type="match status" value="1"/>
</dbReference>
<dbReference type="GO" id="GO:0006260">
    <property type="term" value="P:DNA replication"/>
    <property type="evidence" value="ECO:0007669"/>
    <property type="project" value="UniProtKB-KW"/>
</dbReference>
<evidence type="ECO:0000256" key="3">
    <source>
        <dbReference type="RuleBase" id="RU363069"/>
    </source>
</evidence>
<feature type="coiled-coil region" evidence="3">
    <location>
        <begin position="927"/>
        <end position="975"/>
    </location>
</feature>
<evidence type="ECO:0000259" key="4">
    <source>
        <dbReference type="Pfam" id="PF00149"/>
    </source>
</evidence>
<dbReference type="Pfam" id="PF13476">
    <property type="entry name" value="AAA_23"/>
    <property type="match status" value="1"/>
</dbReference>
<comment type="subunit">
    <text evidence="2 3">Heterodimer of SbcC and SbcD.</text>
</comment>
<dbReference type="SUPFAM" id="SSF52540">
    <property type="entry name" value="P-loop containing nucleoside triphosphate hydrolases"/>
    <property type="match status" value="1"/>
</dbReference>
<dbReference type="GO" id="GO:0016887">
    <property type="term" value="F:ATP hydrolysis activity"/>
    <property type="evidence" value="ECO:0007669"/>
    <property type="project" value="InterPro"/>
</dbReference>
<comment type="similarity">
    <text evidence="3">Belongs to the SbcD family.</text>
</comment>
<dbReference type="GO" id="GO:0006310">
    <property type="term" value="P:DNA recombination"/>
    <property type="evidence" value="ECO:0007669"/>
    <property type="project" value="UniProtKB-KW"/>
</dbReference>
<dbReference type="GO" id="GO:0006302">
    <property type="term" value="P:double-strand break repair"/>
    <property type="evidence" value="ECO:0007669"/>
    <property type="project" value="InterPro"/>
</dbReference>
<dbReference type="RefSeq" id="WP_087302408.1">
    <property type="nucleotide sequence ID" value="NZ_NFKP01000022.1"/>
</dbReference>
<gene>
    <name evidence="3" type="primary">sbcD</name>
    <name evidence="6" type="ORF">B5F11_14925</name>
</gene>
<feature type="coiled-coil region" evidence="3">
    <location>
        <begin position="598"/>
        <end position="680"/>
    </location>
</feature>
<dbReference type="GO" id="GO:0004519">
    <property type="term" value="F:endonuclease activity"/>
    <property type="evidence" value="ECO:0007669"/>
    <property type="project" value="UniProtKB-KW"/>
</dbReference>
<reference evidence="7" key="1">
    <citation type="submission" date="2017-04" db="EMBL/GenBank/DDBJ databases">
        <title>Function of individual gut microbiota members based on whole genome sequencing of pure cultures obtained from chicken caecum.</title>
        <authorList>
            <person name="Medvecky M."/>
            <person name="Cejkova D."/>
            <person name="Polansky O."/>
            <person name="Karasova D."/>
            <person name="Kubasova T."/>
            <person name="Cizek A."/>
            <person name="Rychlik I."/>
        </authorList>
    </citation>
    <scope>NUCLEOTIDE SEQUENCE [LARGE SCALE GENOMIC DNA]</scope>
    <source>
        <strain evidence="7">An175</strain>
    </source>
</reference>
<dbReference type="InterPro" id="IPR004593">
    <property type="entry name" value="SbcD"/>
</dbReference>
<comment type="similarity">
    <text evidence="1">Belongs to the SMC family. SbcC subfamily.</text>
</comment>
<evidence type="ECO:0000256" key="2">
    <source>
        <dbReference type="ARBA" id="ARBA00011322"/>
    </source>
</evidence>
<keyword evidence="3" id="KW-0378">Hydrolase</keyword>
<evidence type="ECO:0000313" key="6">
    <source>
        <dbReference type="EMBL" id="OUP68053.1"/>
    </source>
</evidence>
<dbReference type="InterPro" id="IPR027417">
    <property type="entry name" value="P-loop_NTPase"/>
</dbReference>